<dbReference type="RefSeq" id="NP_001074456.2">
    <property type="nucleotide sequence ID" value="NM_001080987.2"/>
</dbReference>
<organism evidence="11">
    <name type="scientific">Danio rerio</name>
    <name type="common">Zebrafish</name>
    <name type="synonym">Brachydanio rerio</name>
    <dbReference type="NCBI Taxonomy" id="7955"/>
    <lineage>
        <taxon>Eukaryota</taxon>
        <taxon>Metazoa</taxon>
        <taxon>Chordata</taxon>
        <taxon>Craniata</taxon>
        <taxon>Vertebrata</taxon>
        <taxon>Euteleostomi</taxon>
        <taxon>Actinopterygii</taxon>
        <taxon>Neopterygii</taxon>
        <taxon>Teleostei</taxon>
        <taxon>Ostariophysi</taxon>
        <taxon>Cypriniformes</taxon>
        <taxon>Danionidae</taxon>
        <taxon>Danioninae</taxon>
        <taxon>Danio</taxon>
    </lineage>
</organism>
<evidence type="ECO:0000259" key="8">
    <source>
        <dbReference type="PROSITE" id="PS01225"/>
    </source>
</evidence>
<dbReference type="SMART" id="SM00121">
    <property type="entry name" value="IB"/>
    <property type="match status" value="1"/>
</dbReference>
<dbReference type="PROSITE" id="PS01225">
    <property type="entry name" value="CTCK_2"/>
    <property type="match status" value="1"/>
</dbReference>
<dbReference type="GO" id="GO:0007165">
    <property type="term" value="P:signal transduction"/>
    <property type="evidence" value="ECO:0000318"/>
    <property type="project" value="GO_Central"/>
</dbReference>
<dbReference type="Gene3D" id="2.20.100.10">
    <property type="entry name" value="Thrombospondin type-1 (TSP1) repeat"/>
    <property type="match status" value="1"/>
</dbReference>
<dbReference type="Pfam" id="PF19035">
    <property type="entry name" value="TSP1_CCN"/>
    <property type="match status" value="1"/>
</dbReference>
<dbReference type="Bgee" id="ENSDARG00000099985">
    <property type="expression patterns" value="Expressed in heart and 16 other cell types or tissues"/>
</dbReference>
<dbReference type="eggNOG" id="ENOG502RITT">
    <property type="taxonomic scope" value="Eukaryota"/>
</dbReference>
<feature type="domain" description="IGFBP N-terminal" evidence="10">
    <location>
        <begin position="28"/>
        <end position="100"/>
    </location>
</feature>
<dbReference type="GeneTree" id="ENSGT00940000155151"/>
<dbReference type="PROSITE" id="PS51323">
    <property type="entry name" value="IGFBP_N_2"/>
    <property type="match status" value="1"/>
</dbReference>
<dbReference type="ZFIN" id="ZDB-GENE-060404-5">
    <property type="gene designation" value="ccn1l2"/>
</dbReference>
<reference evidence="13" key="12">
    <citation type="journal article" date="2023" name="Stem Cell Res Ther">
        <title>Glia maturation factor-gamma is required for initiation and maintenance of hematopoietic stem and progenitor cells.</title>
        <authorList>
            <person name="Li H."/>
            <person name="Luo Q."/>
            <person name="Cai S."/>
            <person name="Tie R."/>
            <person name="Meng Y."/>
            <person name="Shan W."/>
            <person name="Xu Y."/>
            <person name="Zeng X."/>
            <person name="Qian P."/>
            <person name="Huang H."/>
        </authorList>
    </citation>
    <scope>NUCLEOTIDE SEQUENCE</scope>
    <source>
        <strain evidence="13">Tuebingen</strain>
    </source>
</reference>
<keyword evidence="12" id="KW-1185">Reference proteome</keyword>
<feature type="signal peptide" evidence="7">
    <location>
        <begin position="1"/>
        <end position="26"/>
    </location>
</feature>
<dbReference type="SUPFAM" id="SSF57184">
    <property type="entry name" value="Growth factor receptor domain"/>
    <property type="match status" value="1"/>
</dbReference>
<dbReference type="PANTHER" id="PTHR11348">
    <property type="entry name" value="CONNECTIVE TISSUE GROWTH FACTOR-RELATED"/>
    <property type="match status" value="1"/>
</dbReference>
<reference evidence="13" key="7">
    <citation type="journal article" date="2016" name="Aquat. Toxicol.">
        <title>Linking the response of endocrine regulated genes to adverse effects on sex differentiation improves comprehension of aromatase inhibition in a Fish Sexual Development Test.</title>
        <authorList>
            <person name="Muth-Kohne E."/>
            <person name="Westphal-Settele K."/>
            <person name="Bruckner J."/>
            <person name="Konradi S."/>
            <person name="Schiller V."/>
            <person name="Schafers C."/>
            <person name="Teigeler M."/>
            <person name="Fenske M."/>
        </authorList>
    </citation>
    <scope>NUCLEOTIDE SEQUENCE</scope>
    <source>
        <strain evidence="13">Tuebingen</strain>
    </source>
</reference>
<dbReference type="InterPro" id="IPR001007">
    <property type="entry name" value="VWF_dom"/>
</dbReference>
<name>A0A0R4IXA2_DANRE</name>
<dbReference type="PROSITE" id="PS50184">
    <property type="entry name" value="VWFC_2"/>
    <property type="match status" value="1"/>
</dbReference>
<reference evidence="13" key="9">
    <citation type="journal article" date="2016" name="Nat. Cell Biol.">
        <title>Yap reprograms glutamine metabolism to increase nucleotide biosynthesis and enable liver growth.</title>
        <authorList>
            <person name="Cox A.G."/>
            <person name="Hwang K.L."/>
            <person name="Brown K.K."/>
            <person name="Evason K."/>
            <person name="Beltz S."/>
            <person name="Tsomides A."/>
            <person name="O'Connor K."/>
            <person name="Galli G.G."/>
            <person name="Yimlamai D."/>
            <person name="Chhangawala S."/>
            <person name="Yuan M."/>
            <person name="Lien E.C."/>
            <person name="Wucherpfennig J."/>
            <person name="Nissim S."/>
            <person name="Minami A."/>
            <person name="Cohen D.E."/>
            <person name="Camargo F.D."/>
            <person name="Asara J.M."/>
            <person name="Houvras Y."/>
            <person name="Stainier D.Y.R."/>
            <person name="Goessling W."/>
        </authorList>
    </citation>
    <scope>NUCLEOTIDE SEQUENCE</scope>
    <source>
        <strain evidence="13">Tuebingen</strain>
    </source>
</reference>
<sequence>MHSGRNQRTRTHTWVVLLFVVCSADGEVSRGCPGPCSCPPSPPSCPRGVSRVWDNCGCCKVCAQQFNQDCGSDLPCDHIKGLHCHLGAGGDPQRGLCRAEAHGRPCEFSGRVYQHGEDFQTGCEHQCSCIDGVVGCVPLCPLLVPLPGSHCTNPRLETPTGHCCQRWVCDSDNSIREEEPLPKHTPQYNHISKLLQEHRSRPAAQEWSSAPVSEIPFPSPGCFSQTTDWSECSASCGFGVSSRVTNSNAQCRLIRETRLCQITPCDATPHLKKGKKCRRTTRPRKPELITFAGCSTVRRYRPRSCGSCVDDRCCQPRSTRTVRMRFRCPDGENITRSVMWIQTCRCSKSFCRAKRGRSSPAVSLHNDIHTFTH</sequence>
<dbReference type="SUPFAM" id="SSF57603">
    <property type="entry name" value="FnI-like domain"/>
    <property type="match status" value="1"/>
</dbReference>
<protein>
    <submittedName>
        <fullName evidence="13">Cellular communication network factor 1, like 2 precursor</fullName>
    </submittedName>
    <submittedName>
        <fullName evidence="11">Cellular communication network factor 1,-like 2</fullName>
    </submittedName>
</protein>
<dbReference type="InterPro" id="IPR043973">
    <property type="entry name" value="TSP1_CCN"/>
</dbReference>
<dbReference type="SMART" id="SM00214">
    <property type="entry name" value="VWC"/>
    <property type="match status" value="1"/>
</dbReference>
<evidence type="ECO:0000259" key="10">
    <source>
        <dbReference type="PROSITE" id="PS51323"/>
    </source>
</evidence>
<dbReference type="OMA" id="EDFQPNC"/>
<evidence type="ECO:0000313" key="12">
    <source>
        <dbReference type="Proteomes" id="UP000000437"/>
    </source>
</evidence>
<dbReference type="Ensembl" id="ENSDART00000162953.2">
    <property type="protein sequence ID" value="ENSDARP00000141127.1"/>
    <property type="gene ID" value="ENSDARG00000099985.2"/>
</dbReference>
<gene>
    <name evidence="11 13 14" type="primary">ccn1l2</name>
    <name evidence="13" type="synonym">cyr61</name>
    <name evidence="13" type="synonym">cyr61-l2</name>
    <name evidence="13" type="synonym">cyr61l2</name>
    <name evidence="13" type="synonym">zCyr61-c8</name>
    <name evidence="13" type="synonym">zgc:158158</name>
</gene>
<reference evidence="13" key="4">
    <citation type="journal article" date="2013" name="Reprod. Toxicol.">
        <title>Transcriptome alterations in zebrafish embryos after exposure to environmental estrogens and anti-androgens can reveal endocrine disruption.</title>
        <authorList>
            <person name="Schiller V."/>
            <person name="Wichmann A."/>
            <person name="Kriehuber R."/>
            <person name="Schafers C."/>
            <person name="Fischer R."/>
            <person name="Fenske M."/>
        </authorList>
    </citation>
    <scope>NUCLEOTIDE SEQUENCE</scope>
    <source>
        <strain evidence="13">Tuebingen</strain>
    </source>
</reference>
<dbReference type="Proteomes" id="UP000000437">
    <property type="component" value="Chromosome 8"/>
</dbReference>
<dbReference type="Pfam" id="PF00219">
    <property type="entry name" value="IGFBP"/>
    <property type="match status" value="1"/>
</dbReference>
<dbReference type="CTD" id="553273"/>
<dbReference type="EMBL" id="CU984584">
    <property type="status" value="NOT_ANNOTATED_CDS"/>
    <property type="molecule type" value="Genomic_DNA"/>
</dbReference>
<dbReference type="GO" id="GO:0007155">
    <property type="term" value="P:cell adhesion"/>
    <property type="evidence" value="ECO:0000318"/>
    <property type="project" value="GO_Central"/>
</dbReference>
<feature type="chain" id="PRO_5035034616" evidence="7 13">
    <location>
        <begin position="27"/>
        <end position="373"/>
    </location>
</feature>
<evidence type="ECO:0000256" key="5">
    <source>
        <dbReference type="ARBA" id="ARBA00023157"/>
    </source>
</evidence>
<comment type="subcellular location">
    <subcellularLocation>
        <location evidence="1">Secreted</location>
    </subcellularLocation>
</comment>
<evidence type="ECO:0000313" key="14">
    <source>
        <dbReference type="ZFIN" id="ZDB-GENE-060404-5"/>
    </source>
</evidence>
<keyword evidence="3" id="KW-0964">Secreted</keyword>
<dbReference type="InterPro" id="IPR000884">
    <property type="entry name" value="TSP1_rpt"/>
</dbReference>
<dbReference type="OrthoDB" id="365605at2759"/>
<dbReference type="SUPFAM" id="SSF82895">
    <property type="entry name" value="TSP-1 type 1 repeat"/>
    <property type="match status" value="1"/>
</dbReference>
<evidence type="ECO:0000313" key="11">
    <source>
        <dbReference type="Ensembl" id="ENSDARP00000141127"/>
    </source>
</evidence>
<dbReference type="PhylomeDB" id="A0A0R4IXA2"/>
<dbReference type="PANTHER" id="PTHR11348:SF33">
    <property type="entry name" value="CELLULAR COMMUNICATION NETWORK FACTOR 1, LIKE 1 PRECURSOR-RELATED"/>
    <property type="match status" value="1"/>
</dbReference>
<dbReference type="InterPro" id="IPR000867">
    <property type="entry name" value="IGFBP-like"/>
</dbReference>
<evidence type="ECO:0000256" key="1">
    <source>
        <dbReference type="ARBA" id="ARBA00004613"/>
    </source>
</evidence>
<keyword evidence="5" id="KW-1015">Disulfide bond</keyword>
<dbReference type="InterPro" id="IPR050941">
    <property type="entry name" value="CCN"/>
</dbReference>
<dbReference type="AGR" id="ZFIN:ZDB-GENE-060404-5"/>
<dbReference type="SMR" id="A0A0R4IXA2"/>
<reference evidence="13" key="11">
    <citation type="journal article" date="2019" name="Elife">
        <title>CCN1 interlinks integrin and hippo pathway to autoregulate tip cell activity.</title>
        <authorList>
            <person name="Park M.H."/>
            <person name="Kim A.K."/>
            <person name="Manandhar S."/>
            <person name="Oh S.Y."/>
            <person name="Jang G.H."/>
            <person name="Kang L."/>
            <person name="Lee D.W."/>
            <person name="Hyeon D.Y."/>
            <person name="Lee S.H."/>
            <person name="Lee H.E."/>
            <person name="Huh T.L."/>
            <person name="Suh S.H."/>
            <person name="Hwang D."/>
            <person name="Byun K."/>
            <person name="Park H.C."/>
            <person name="Lee Y.M."/>
        </authorList>
    </citation>
    <scope>NUCLEOTIDE SEQUENCE</scope>
    <source>
        <strain evidence="13">Tuebingen</strain>
    </source>
</reference>
<reference evidence="11" key="5">
    <citation type="submission" date="2015-11" db="UniProtKB">
        <authorList>
            <consortium name="Ensembl"/>
        </authorList>
    </citation>
    <scope>IDENTIFICATION</scope>
    <source>
        <strain evidence="11">Tuebingen</strain>
    </source>
</reference>
<feature type="domain" description="VWFC" evidence="9">
    <location>
        <begin position="104"/>
        <end position="170"/>
    </location>
</feature>
<dbReference type="InterPro" id="IPR006208">
    <property type="entry name" value="Glyco_hormone_CN"/>
</dbReference>
<reference evidence="13" key="1">
    <citation type="journal article" date="2005" name="Biochem. J.">
        <title>Gene duplication, gene loss and evolution of expression domains in the vertebrate nuclear receptor NR5A (Ftz-F1) family.</title>
        <authorList>
            <person name="Kuo M.W."/>
            <person name="Postlethwait J."/>
            <person name="Lee W.C."/>
            <person name="Lou S.W."/>
            <person name="Chan W.K."/>
            <person name="Chung B.C."/>
        </authorList>
    </citation>
    <scope>NUCLEOTIDE SEQUENCE</scope>
    <source>
        <strain evidence="13">Tuebingen</strain>
    </source>
</reference>
<evidence type="ECO:0000259" key="9">
    <source>
        <dbReference type="PROSITE" id="PS50184"/>
    </source>
</evidence>
<dbReference type="Pfam" id="PF00007">
    <property type="entry name" value="Cys_knot"/>
    <property type="match status" value="1"/>
</dbReference>
<dbReference type="GO" id="GO:0005178">
    <property type="term" value="F:integrin binding"/>
    <property type="evidence" value="ECO:0000318"/>
    <property type="project" value="GO_Central"/>
</dbReference>
<accession>A0A0R4IXA2</accession>
<dbReference type="GO" id="GO:0008201">
    <property type="term" value="F:heparin binding"/>
    <property type="evidence" value="ECO:0000318"/>
    <property type="project" value="GO_Central"/>
</dbReference>
<dbReference type="SMART" id="SM00209">
    <property type="entry name" value="TSP1"/>
    <property type="match status" value="1"/>
</dbReference>
<dbReference type="GO" id="GO:0031012">
    <property type="term" value="C:extracellular matrix"/>
    <property type="evidence" value="ECO:0000318"/>
    <property type="project" value="GO_Central"/>
</dbReference>
<dbReference type="InterPro" id="IPR036383">
    <property type="entry name" value="TSP1_rpt_sf"/>
</dbReference>
<proteinExistence type="inferred from homology"/>
<dbReference type="SMART" id="SM00041">
    <property type="entry name" value="CT"/>
    <property type="match status" value="1"/>
</dbReference>
<dbReference type="GeneID" id="553273"/>
<dbReference type="PROSITE" id="PS01185">
    <property type="entry name" value="CTCK_1"/>
    <property type="match status" value="1"/>
</dbReference>
<reference evidence="13" key="10">
    <citation type="journal article" date="2018" name="EMBO J.">
        <title>Yap regulates glucose utilization and sustains nucleotide synthesis to enable organ growth.</title>
        <authorList>
            <person name="Cox A.G."/>
            <person name="Tsomides A."/>
            <person name="Yimlamai D."/>
            <person name="Hwang K.L."/>
            <person name="Miesfeld J."/>
            <person name="Galli G.G."/>
            <person name="Fowl B.H."/>
            <person name="Fort M."/>
            <person name="Ma K.Y."/>
            <person name="Sullivan M.R."/>
            <person name="Hosios A.M."/>
            <person name="Snay E."/>
            <person name="Yuan M."/>
            <person name="Brown K.K."/>
            <person name="Lien E.C."/>
            <person name="Chhangawala S."/>
            <person name="Steinhauser M.L."/>
            <person name="Asara J.M."/>
            <person name="Houvras Y."/>
            <person name="Link B."/>
            <person name="Vander Heiden M.G."/>
            <person name="Camargo F.D."/>
            <person name="Goessling W."/>
        </authorList>
    </citation>
    <scope>NUCLEOTIDE SEQUENCE</scope>
    <source>
        <strain evidence="13">Tuebingen</strain>
    </source>
</reference>
<reference evidence="13" key="8">
    <citation type="journal article" date="2016" name="BMC Genomics">
        <title>Gene evolution and gene expression after whole genome duplication in fish: the PhyloFish database.</title>
        <authorList>
            <person name="Pasquier J."/>
            <person name="Cabau C."/>
            <person name="Nguyen T."/>
            <person name="Jouanno E."/>
            <person name="Severac D."/>
            <person name="Braasch I."/>
            <person name="Journot L."/>
            <person name="Pontarotti P."/>
            <person name="Klopp C."/>
            <person name="Postlethwait J.H."/>
            <person name="Guiguen Y."/>
            <person name="Bobe J."/>
        </authorList>
    </citation>
    <scope>NUCLEOTIDE SEQUENCE</scope>
    <source>
        <strain evidence="13">Tuebingen</strain>
    </source>
</reference>
<dbReference type="KEGG" id="dre:553273"/>
<dbReference type="PROSITE" id="PS01208">
    <property type="entry name" value="VWFC_1"/>
    <property type="match status" value="1"/>
</dbReference>
<evidence type="ECO:0000256" key="2">
    <source>
        <dbReference type="ARBA" id="ARBA00008125"/>
    </source>
</evidence>
<dbReference type="GO" id="GO:0045597">
    <property type="term" value="P:positive regulation of cell differentiation"/>
    <property type="evidence" value="ECO:0000318"/>
    <property type="project" value="GO_Central"/>
</dbReference>
<reference evidence="11 12" key="3">
    <citation type="journal article" date="2013" name="Nature">
        <title>The zebrafish reference genome sequence and its relationship to the human genome.</title>
        <authorList>
            <consortium name="Genome Reference Consortium Zebrafish"/>
            <person name="Howe K."/>
            <person name="Clark M.D."/>
            <person name="Torroja C.F."/>
            <person name="Torrance J."/>
            <person name="Berthelot C."/>
            <person name="Muffato M."/>
            <person name="Collins J.E."/>
            <person name="Humphray S."/>
            <person name="McLaren K."/>
            <person name="Matthews L."/>
            <person name="McLaren S."/>
            <person name="Sealy I."/>
            <person name="Caccamo M."/>
            <person name="Churcher C."/>
            <person name="Scott C."/>
            <person name="Barrett J.C."/>
            <person name="Koch R."/>
            <person name="Rauch G.J."/>
            <person name="White S."/>
            <person name="Chow W."/>
            <person name="Kilian B."/>
            <person name="Quintais L.T."/>
            <person name="Guerra-Assuncao J.A."/>
            <person name="Zhou Y."/>
            <person name="Gu Y."/>
            <person name="Yen J."/>
            <person name="Vogel J.H."/>
            <person name="Eyre T."/>
            <person name="Redmond S."/>
            <person name="Banerjee R."/>
            <person name="Chi J."/>
            <person name="Fu B."/>
            <person name="Langley E."/>
            <person name="Maguire S.F."/>
            <person name="Laird G.K."/>
            <person name="Lloyd D."/>
            <person name="Kenyon E."/>
            <person name="Donaldson S."/>
            <person name="Sehra H."/>
            <person name="Almeida-King J."/>
            <person name="Loveland J."/>
            <person name="Trevanion S."/>
            <person name="Jones M."/>
            <person name="Quail M."/>
            <person name="Willey D."/>
            <person name="Hunt A."/>
            <person name="Burton J."/>
            <person name="Sims S."/>
            <person name="McLay K."/>
            <person name="Plumb B."/>
            <person name="Davis J."/>
            <person name="Clee C."/>
            <person name="Oliver K."/>
            <person name="Clark R."/>
            <person name="Riddle C."/>
            <person name="Elliot D."/>
            <person name="Eliott D."/>
            <person name="Threadgold G."/>
            <person name="Harden G."/>
            <person name="Ware D."/>
            <person name="Begum S."/>
            <person name="Mortimore B."/>
            <person name="Mortimer B."/>
            <person name="Kerry G."/>
            <person name="Heath P."/>
            <person name="Phillimore B."/>
            <person name="Tracey A."/>
            <person name="Corby N."/>
            <person name="Dunn M."/>
            <person name="Johnson C."/>
            <person name="Wood J."/>
            <person name="Clark S."/>
            <person name="Pelan S."/>
            <person name="Griffiths G."/>
            <person name="Smith M."/>
            <person name="Glithero R."/>
            <person name="Howden P."/>
            <person name="Barker N."/>
            <person name="Lloyd C."/>
            <person name="Stevens C."/>
            <person name="Harley J."/>
            <person name="Holt K."/>
            <person name="Panagiotidis G."/>
            <person name="Lovell J."/>
            <person name="Beasley H."/>
            <person name="Henderson C."/>
            <person name="Gordon D."/>
            <person name="Auger K."/>
            <person name="Wright D."/>
            <person name="Collins J."/>
            <person name="Raisen C."/>
            <person name="Dyer L."/>
            <person name="Leung K."/>
            <person name="Robertson L."/>
            <person name="Ambridge K."/>
            <person name="Leongamornlert D."/>
            <person name="McGuire S."/>
            <person name="Gilderthorp R."/>
            <person name="Griffiths C."/>
            <person name="Manthravadi D."/>
            <person name="Nichol S."/>
            <person name="Barker G."/>
            <person name="Whitehead S."/>
            <person name="Kay M."/>
            <person name="Brown J."/>
            <person name="Murnane C."/>
            <person name="Gray E."/>
            <person name="Humphries M."/>
            <person name="Sycamore N."/>
            <person name="Barker D."/>
            <person name="Saunders D."/>
            <person name="Wallis J."/>
            <person name="Babbage A."/>
            <person name="Hammond S."/>
            <person name="Mashreghi-Mohammadi M."/>
            <person name="Barr L."/>
            <person name="Martin S."/>
            <person name="Wray P."/>
            <person name="Ellington A."/>
            <person name="Matthews N."/>
            <person name="Ellwood M."/>
            <person name="Woodmansey R."/>
            <person name="Clark G."/>
            <person name="Cooper J."/>
            <person name="Cooper J."/>
            <person name="Tromans A."/>
            <person name="Grafham D."/>
            <person name="Skuce C."/>
            <person name="Pandian R."/>
            <person name="Andrews R."/>
            <person name="Harrison E."/>
            <person name="Kimberley A."/>
            <person name="Garnett J."/>
            <person name="Fosker N."/>
            <person name="Hall R."/>
            <person name="Garner P."/>
            <person name="Kelly D."/>
            <person name="Bird C."/>
            <person name="Palmer S."/>
            <person name="Gehring I."/>
            <person name="Berger A."/>
            <person name="Dooley C.M."/>
            <person name="Ersan-Urun Z."/>
            <person name="Eser C."/>
            <person name="Geiger H."/>
            <person name="Geisler M."/>
            <person name="Karotki L."/>
            <person name="Kirn A."/>
            <person name="Konantz J."/>
            <person name="Konantz M."/>
            <person name="Oberlander M."/>
            <person name="Rudolph-Geiger S."/>
            <person name="Teucke M."/>
            <person name="Lanz C."/>
            <person name="Raddatz G."/>
            <person name="Osoegawa K."/>
            <person name="Zhu B."/>
            <person name="Rapp A."/>
            <person name="Widaa S."/>
            <person name="Langford C."/>
            <person name="Yang F."/>
            <person name="Schuster S.C."/>
            <person name="Carter N.P."/>
            <person name="Harrow J."/>
            <person name="Ning Z."/>
            <person name="Herrero J."/>
            <person name="Searle S.M."/>
            <person name="Enright A."/>
            <person name="Geisler R."/>
            <person name="Plasterk R.H."/>
            <person name="Lee C."/>
            <person name="Westerfield M."/>
            <person name="de Jong P.J."/>
            <person name="Zon L.I."/>
            <person name="Postlethwait J.H."/>
            <person name="Nusslein-Volhard C."/>
            <person name="Hubbard T.J."/>
            <person name="Roest Crollius H."/>
            <person name="Rogers J."/>
            <person name="Stemple D.L."/>
        </authorList>
    </citation>
    <scope>NUCLEOTIDE SEQUENCE [LARGE SCALE GENOMIC DNA]</scope>
    <source>
        <strain evidence="11">Tuebingen</strain>
    </source>
</reference>
<dbReference type="STRING" id="7955.ENSDARP00000141127"/>
<evidence type="ECO:0000256" key="4">
    <source>
        <dbReference type="ARBA" id="ARBA00022729"/>
    </source>
</evidence>
<evidence type="ECO:0000313" key="13">
    <source>
        <dbReference type="RefSeq" id="NP_001074456.2"/>
    </source>
</evidence>
<dbReference type="InterPro" id="IPR006207">
    <property type="entry name" value="Cys_knot_C"/>
</dbReference>
<dbReference type="PROSITE" id="PS50092">
    <property type="entry name" value="TSP1"/>
    <property type="match status" value="1"/>
</dbReference>
<feature type="domain" description="CTCK" evidence="8">
    <location>
        <begin position="277"/>
        <end position="352"/>
    </location>
</feature>
<comment type="similarity">
    <text evidence="2">Belongs to the CCN family.</text>
</comment>
<accession>A0A8M1NBV7</accession>
<evidence type="ECO:0000256" key="3">
    <source>
        <dbReference type="ARBA" id="ARBA00022525"/>
    </source>
</evidence>
<comment type="caution">
    <text evidence="6">Lacks conserved residue(s) required for the propagation of feature annotation.</text>
</comment>
<dbReference type="GO" id="GO:0030335">
    <property type="term" value="P:positive regulation of cell migration"/>
    <property type="evidence" value="ECO:0000318"/>
    <property type="project" value="GO_Central"/>
</dbReference>
<reference evidence="13" key="2">
    <citation type="journal article" date="2010" name="Dev. Dyn.">
        <title>Temporal and spatial expression of CCN genes in zebrafish.</title>
        <authorList>
            <person name="Fernando C.A."/>
            <person name="Conrad P.A."/>
            <person name="Bartels C.F."/>
            <person name="Marques T."/>
            <person name="To M."/>
            <person name="Balow S.A."/>
            <person name="Nakamura Y."/>
            <person name="Warman M.L."/>
        </authorList>
    </citation>
    <scope>NUCLEOTIDE SEQUENCE</scope>
    <source>
        <strain evidence="13">Tuebingen</strain>
    </source>
</reference>
<reference evidence="13" key="13">
    <citation type="submission" date="2025-04" db="UniProtKB">
        <authorList>
            <consortium name="RefSeq"/>
        </authorList>
    </citation>
    <scope>IDENTIFICATION</scope>
    <source>
        <strain evidence="13">Tuebingen</strain>
    </source>
</reference>
<keyword evidence="4 7" id="KW-0732">Signal</keyword>
<reference evidence="13" key="6">
    <citation type="journal article" date="2016" name="Aquat. Toxicol.">
        <title>Activity of binary mixtures of drospirenone with progesterone and 17alpha-ethinylestradiol in vitro and in vivo.</title>
        <authorList>
            <person name="Rossier N.M."/>
            <person name="Chew G."/>
            <person name="Zhang K."/>
            <person name="Riva F."/>
            <person name="Fent K."/>
        </authorList>
    </citation>
    <scope>NUCLEOTIDE SEQUENCE</scope>
    <source>
        <strain evidence="13">Tuebingen</strain>
    </source>
</reference>
<dbReference type="Pfam" id="PF00093">
    <property type="entry name" value="VWC"/>
    <property type="match status" value="1"/>
</dbReference>
<dbReference type="PaxDb" id="7955-ENSDARP00000088998"/>
<dbReference type="AlphaFoldDB" id="A0A0R4IXA2"/>
<evidence type="ECO:0000256" key="7">
    <source>
        <dbReference type="SAM" id="SignalP"/>
    </source>
</evidence>
<dbReference type="InterPro" id="IPR009030">
    <property type="entry name" value="Growth_fac_rcpt_cys_sf"/>
</dbReference>
<evidence type="ECO:0000256" key="6">
    <source>
        <dbReference type="PROSITE-ProRule" id="PRU00039"/>
    </source>
</evidence>
<dbReference type="GO" id="GO:0005615">
    <property type="term" value="C:extracellular space"/>
    <property type="evidence" value="ECO:0000318"/>
    <property type="project" value="GO_Central"/>
</dbReference>